<dbReference type="PANTHER" id="PTHR31111:SF136">
    <property type="entry name" value="F-BOX ASSOCIATED DOMAIN-CONTAINING PROTEIN"/>
    <property type="match status" value="1"/>
</dbReference>
<dbReference type="EMBL" id="JABWDY010037325">
    <property type="protein sequence ID" value="KAF5180515.1"/>
    <property type="molecule type" value="Genomic_DNA"/>
</dbReference>
<proteinExistence type="predicted"/>
<comment type="caution">
    <text evidence="2">The sequence shown here is derived from an EMBL/GenBank/DDBJ whole genome shotgun (WGS) entry which is preliminary data.</text>
</comment>
<dbReference type="AlphaFoldDB" id="A0A7J6V8M3"/>
<accession>A0A7J6V8M3</accession>
<dbReference type="NCBIfam" id="TIGR01640">
    <property type="entry name" value="F_box_assoc_1"/>
    <property type="match status" value="1"/>
</dbReference>
<dbReference type="PANTHER" id="PTHR31111">
    <property type="entry name" value="BNAA05G37150D PROTEIN-RELATED"/>
    <property type="match status" value="1"/>
</dbReference>
<keyword evidence="3" id="KW-1185">Reference proteome</keyword>
<dbReference type="Proteomes" id="UP000554482">
    <property type="component" value="Unassembled WGS sequence"/>
</dbReference>
<reference evidence="2 3" key="1">
    <citation type="submission" date="2020-06" db="EMBL/GenBank/DDBJ databases">
        <title>Transcriptomic and genomic resources for Thalictrum thalictroides and T. hernandezii: Facilitating candidate gene discovery in an emerging model plant lineage.</title>
        <authorList>
            <person name="Arias T."/>
            <person name="Riano-Pachon D.M."/>
            <person name="Di Stilio V.S."/>
        </authorList>
    </citation>
    <scope>NUCLEOTIDE SEQUENCE [LARGE SCALE GENOMIC DNA]</scope>
    <source>
        <strain evidence="3">cv. WT478/WT964</strain>
        <tissue evidence="2">Leaves</tissue>
    </source>
</reference>
<dbReference type="InterPro" id="IPR013187">
    <property type="entry name" value="F-box-assoc_dom_typ3"/>
</dbReference>
<evidence type="ECO:0000259" key="1">
    <source>
        <dbReference type="Pfam" id="PF08268"/>
    </source>
</evidence>
<sequence length="230" mass="26228">MFYGFGFDKRNQVFKLAVFVFGLDDDNVKKLIFTLGGVDSGWRSILCSIPCMMRYAFGSISNVYVDGCLHWITGNTMPNSTDCTMIIMSFNLSDEAFGVIRTPELLVVDQDIFCMQVNYRLAVLDNCLCWVDSENKKHTNIWIKKGGESWTKSFCLKKSVIPVFGPVTPIKFEHNDHLFLQNPNAVVCYNVQDNTVRSFDVNEDRQGISQAEVFPFVGSFHFNQLPLRVE</sequence>
<evidence type="ECO:0000313" key="3">
    <source>
        <dbReference type="Proteomes" id="UP000554482"/>
    </source>
</evidence>
<gene>
    <name evidence="2" type="ORF">FRX31_029897</name>
</gene>
<organism evidence="2 3">
    <name type="scientific">Thalictrum thalictroides</name>
    <name type="common">Rue-anemone</name>
    <name type="synonym">Anemone thalictroides</name>
    <dbReference type="NCBI Taxonomy" id="46969"/>
    <lineage>
        <taxon>Eukaryota</taxon>
        <taxon>Viridiplantae</taxon>
        <taxon>Streptophyta</taxon>
        <taxon>Embryophyta</taxon>
        <taxon>Tracheophyta</taxon>
        <taxon>Spermatophyta</taxon>
        <taxon>Magnoliopsida</taxon>
        <taxon>Ranunculales</taxon>
        <taxon>Ranunculaceae</taxon>
        <taxon>Thalictroideae</taxon>
        <taxon>Thalictrum</taxon>
    </lineage>
</organism>
<name>A0A7J6V8M3_THATH</name>
<evidence type="ECO:0000313" key="2">
    <source>
        <dbReference type="EMBL" id="KAF5180515.1"/>
    </source>
</evidence>
<dbReference type="OrthoDB" id="591557at2759"/>
<protein>
    <recommendedName>
        <fullName evidence="1">F-box associated beta-propeller type 3 domain-containing protein</fullName>
    </recommendedName>
</protein>
<feature type="domain" description="F-box associated beta-propeller type 3" evidence="1">
    <location>
        <begin position="3"/>
        <end position="203"/>
    </location>
</feature>
<dbReference type="InterPro" id="IPR017451">
    <property type="entry name" value="F-box-assoc_interact_dom"/>
</dbReference>
<dbReference type="Pfam" id="PF08268">
    <property type="entry name" value="FBA_3"/>
    <property type="match status" value="1"/>
</dbReference>